<dbReference type="EMBL" id="KC740714">
    <property type="protein sequence ID" value="AGM32538.1"/>
    <property type="molecule type" value="mRNA"/>
</dbReference>
<feature type="chain" id="PRO_5004380733" evidence="1">
    <location>
        <begin position="20"/>
        <end position="302"/>
    </location>
</feature>
<feature type="non-terminal residue" evidence="2">
    <location>
        <position position="302"/>
    </location>
</feature>
<evidence type="ECO:0000256" key="1">
    <source>
        <dbReference type="SAM" id="SignalP"/>
    </source>
</evidence>
<accession>R4V3Y9</accession>
<proteinExistence type="evidence at transcript level"/>
<organism evidence="2">
    <name type="scientific">Coptotermes formosanus</name>
    <name type="common">Formosan subterranean termite</name>
    <dbReference type="NCBI Taxonomy" id="36987"/>
    <lineage>
        <taxon>Eukaryota</taxon>
        <taxon>Metazoa</taxon>
        <taxon>Ecdysozoa</taxon>
        <taxon>Arthropoda</taxon>
        <taxon>Hexapoda</taxon>
        <taxon>Insecta</taxon>
        <taxon>Pterygota</taxon>
        <taxon>Neoptera</taxon>
        <taxon>Polyneoptera</taxon>
        <taxon>Dictyoptera</taxon>
        <taxon>Blattodea</taxon>
        <taxon>Blattoidea</taxon>
        <taxon>Termitoidae</taxon>
        <taxon>Rhinotermitidae</taxon>
        <taxon>Coptotermes</taxon>
    </lineage>
</organism>
<sequence>MVIFMFVFFLFFQENLKEANEVCNKSSSEFWSCCKEKHFPSECISQYKSCLLASSLTDVECKYYSLENASFENRTKYLEGNCDNACNYSGGDNSDFPWCPYHYYPMYDSCPYKVGYSELLSDFWFCCDIDQFSNTSHNCRAFKSICMQSANASECVQSCKVYPDWEFCDIQESFHKCKSKISEDKTNGEEFWECCKDNQEDLECFEQNIECFIYFRRLKYSTNITEVQKAELLAYLKDHCNDACAKYNVNYLWCSNKNYPAEDQCEIHFRNESFNGINSCCKSNNNSFFCDEMNSFCSILED</sequence>
<dbReference type="AlphaFoldDB" id="R4V3Y9"/>
<evidence type="ECO:0000313" key="2">
    <source>
        <dbReference type="EMBL" id="AGM32538.1"/>
    </source>
</evidence>
<reference evidence="2" key="1">
    <citation type="submission" date="2013-03" db="EMBL/GenBank/DDBJ databases">
        <title>Immune-Related transcriptome of Coptotermes formosanus Shiraki workers: the defense mechanism.</title>
        <authorList>
            <person name="Hussain A."/>
            <person name="Li Y.F."/>
            <person name="Wen S.Y."/>
        </authorList>
    </citation>
    <scope>NUCLEOTIDE SEQUENCE</scope>
</reference>
<keyword evidence="1" id="KW-0732">Signal</keyword>
<name>R4V3Y9_COPFO</name>
<feature type="signal peptide" evidence="1">
    <location>
        <begin position="1"/>
        <end position="19"/>
    </location>
</feature>
<protein>
    <submittedName>
        <fullName evidence="2">Uncharacterized protein</fullName>
    </submittedName>
</protein>